<dbReference type="PANTHER" id="PTHR48100:SF1">
    <property type="entry name" value="HISTIDINE PHOSPHATASE FAMILY PROTEIN-RELATED"/>
    <property type="match status" value="1"/>
</dbReference>
<dbReference type="SMART" id="SM00855">
    <property type="entry name" value="PGAM"/>
    <property type="match status" value="1"/>
</dbReference>
<evidence type="ECO:0000313" key="1">
    <source>
        <dbReference type="EMBL" id="GIG52176.1"/>
    </source>
</evidence>
<dbReference type="Pfam" id="PF00300">
    <property type="entry name" value="His_Phos_1"/>
    <property type="match status" value="1"/>
</dbReference>
<dbReference type="GO" id="GO:0016791">
    <property type="term" value="F:phosphatase activity"/>
    <property type="evidence" value="ECO:0007669"/>
    <property type="project" value="TreeGrafter"/>
</dbReference>
<dbReference type="Gene3D" id="3.40.50.1240">
    <property type="entry name" value="Phosphoglycerate mutase-like"/>
    <property type="match status" value="1"/>
</dbReference>
<name>A0A919PZM8_9ACTN</name>
<evidence type="ECO:0000313" key="2">
    <source>
        <dbReference type="Proteomes" id="UP000660611"/>
    </source>
</evidence>
<proteinExistence type="predicted"/>
<gene>
    <name evidence="1" type="ORF">Dsi01nite_102170</name>
</gene>
<reference evidence="1" key="1">
    <citation type="submission" date="2021-01" db="EMBL/GenBank/DDBJ databases">
        <title>Whole genome shotgun sequence of Dactylosporangium siamense NBRC 106093.</title>
        <authorList>
            <person name="Komaki H."/>
            <person name="Tamura T."/>
        </authorList>
    </citation>
    <scope>NUCLEOTIDE SEQUENCE</scope>
    <source>
        <strain evidence="1">NBRC 106093</strain>
    </source>
</reference>
<dbReference type="Proteomes" id="UP000660611">
    <property type="component" value="Unassembled WGS sequence"/>
</dbReference>
<protein>
    <submittedName>
        <fullName evidence="1">Phosphoglycerate mutase</fullName>
    </submittedName>
</protein>
<comment type="caution">
    <text evidence="1">The sequence shown here is derived from an EMBL/GenBank/DDBJ whole genome shotgun (WGS) entry which is preliminary data.</text>
</comment>
<keyword evidence="2" id="KW-1185">Reference proteome</keyword>
<accession>A0A919PZM8</accession>
<organism evidence="1 2">
    <name type="scientific">Dactylosporangium siamense</name>
    <dbReference type="NCBI Taxonomy" id="685454"/>
    <lineage>
        <taxon>Bacteria</taxon>
        <taxon>Bacillati</taxon>
        <taxon>Actinomycetota</taxon>
        <taxon>Actinomycetes</taxon>
        <taxon>Micromonosporales</taxon>
        <taxon>Micromonosporaceae</taxon>
        <taxon>Dactylosporangium</taxon>
    </lineage>
</organism>
<dbReference type="AlphaFoldDB" id="A0A919PZM8"/>
<dbReference type="InterPro" id="IPR013078">
    <property type="entry name" value="His_Pase_superF_clade-1"/>
</dbReference>
<dbReference type="EMBL" id="BONQ01000172">
    <property type="protein sequence ID" value="GIG52176.1"/>
    <property type="molecule type" value="Genomic_DNA"/>
</dbReference>
<dbReference type="InterPro" id="IPR029033">
    <property type="entry name" value="His_PPase_superfam"/>
</dbReference>
<dbReference type="InterPro" id="IPR050275">
    <property type="entry name" value="PGM_Phosphatase"/>
</dbReference>
<sequence length="219" mass="23918">MTTLLFVRHGESVHSVEDFVGGPRACRGLTDRGHDQARALALSPQLRDARPVAVYSSTLRRATETATAIATALGVPSEEDCRLCTWHLPDYADGLPKAQLREHAVPGGGVFRPFQRDNETWAELVVRGSRAVLDIAERHEGSTVVIVGHSETVEVSFHALGLLPLFRPFDLAVAPASITEWHTDQPPTAWPPPRWTLTRFNHTVAQLQPPTDAGQANSA</sequence>
<dbReference type="GO" id="GO:0005737">
    <property type="term" value="C:cytoplasm"/>
    <property type="evidence" value="ECO:0007669"/>
    <property type="project" value="TreeGrafter"/>
</dbReference>
<dbReference type="PANTHER" id="PTHR48100">
    <property type="entry name" value="BROAD-SPECIFICITY PHOSPHATASE YOR283W-RELATED"/>
    <property type="match status" value="1"/>
</dbReference>
<dbReference type="CDD" id="cd07067">
    <property type="entry name" value="HP_PGM_like"/>
    <property type="match status" value="1"/>
</dbReference>
<dbReference type="RefSeq" id="WP_203853776.1">
    <property type="nucleotide sequence ID" value="NZ_BAAAVW010000038.1"/>
</dbReference>
<dbReference type="SUPFAM" id="SSF53254">
    <property type="entry name" value="Phosphoglycerate mutase-like"/>
    <property type="match status" value="1"/>
</dbReference>